<accession>A0A7S3L447</accession>
<feature type="transmembrane region" description="Helical" evidence="1">
    <location>
        <begin position="335"/>
        <end position="355"/>
    </location>
</feature>
<gene>
    <name evidence="3" type="ORF">ACOF00016_LOCUS8386</name>
</gene>
<name>A0A7S3L447_9STRA</name>
<dbReference type="PANTHER" id="PTHR21530:SF7">
    <property type="entry name" value="TRAB DOMAIN-CONTAINING PROTEIN"/>
    <property type="match status" value="1"/>
</dbReference>
<keyword evidence="1" id="KW-0472">Membrane</keyword>
<evidence type="ECO:0000256" key="1">
    <source>
        <dbReference type="SAM" id="Phobius"/>
    </source>
</evidence>
<evidence type="ECO:0000313" key="3">
    <source>
        <dbReference type="EMBL" id="CAE0410975.1"/>
    </source>
</evidence>
<keyword evidence="2" id="KW-0732">Signal</keyword>
<reference evidence="3" key="1">
    <citation type="submission" date="2021-01" db="EMBL/GenBank/DDBJ databases">
        <authorList>
            <person name="Corre E."/>
            <person name="Pelletier E."/>
            <person name="Niang G."/>
            <person name="Scheremetjew M."/>
            <person name="Finn R."/>
            <person name="Kale V."/>
            <person name="Holt S."/>
            <person name="Cochrane G."/>
            <person name="Meng A."/>
            <person name="Brown T."/>
            <person name="Cohen L."/>
        </authorList>
    </citation>
    <scope>NUCLEOTIDE SEQUENCE</scope>
    <source>
        <strain evidence="3">CCMP127</strain>
    </source>
</reference>
<protein>
    <submittedName>
        <fullName evidence="3">Uncharacterized protein</fullName>
    </submittedName>
</protein>
<feature type="chain" id="PRO_5031103002" evidence="2">
    <location>
        <begin position="20"/>
        <end position="424"/>
    </location>
</feature>
<dbReference type="EMBL" id="HBIM01010012">
    <property type="protein sequence ID" value="CAE0410975.1"/>
    <property type="molecule type" value="Transcribed_RNA"/>
</dbReference>
<keyword evidence="1" id="KW-0812">Transmembrane</keyword>
<evidence type="ECO:0000256" key="2">
    <source>
        <dbReference type="SAM" id="SignalP"/>
    </source>
</evidence>
<keyword evidence="1" id="KW-1133">Transmembrane helix</keyword>
<sequence>MRLAFQVAFGGWLATLTLWGPRNFVGVHGFTARPINDLRRTSSWQNVCKSRLSGRTNAIVPGSSFELVDPETGCEVVLVGCFHGSKSSALDVSTCMNVPWEETSTQVVVLELCASRFTDMRRDMDREEAEQEQPATPVPWIFRYGSMISKTIQNRGLSTGLAAALLGGVSGMQTALSGLEPGLEFRTAVEQVQKTQHGNKCDIVLADQNVDETLEKVGQLFSISLEMWKTFFEKGWDESFGPEARALARAVAGSPDVFSSGSATPTVAPLNLWSFCTRSPDAIRDMLRLLIPPAIMLQFIATGVDKGMEWMQTQQADAFDALAASSATEPSFEGMIAVLVVNWMIIAFGYLSVALPAARVILRERDDILTQGIREACRVAADNAARTNHTRGRVVAVLGLLHVNGIAERLQHPASHVSPKIEQR</sequence>
<dbReference type="InterPro" id="IPR046345">
    <property type="entry name" value="TraB_PrgY-like"/>
</dbReference>
<feature type="signal peptide" evidence="2">
    <location>
        <begin position="1"/>
        <end position="19"/>
    </location>
</feature>
<dbReference type="PANTHER" id="PTHR21530">
    <property type="entry name" value="PHEROMONE SHUTDOWN PROTEIN"/>
    <property type="match status" value="1"/>
</dbReference>
<proteinExistence type="predicted"/>
<dbReference type="AlphaFoldDB" id="A0A7S3L447"/>
<organism evidence="3">
    <name type="scientific">Amphora coffeiformis</name>
    <dbReference type="NCBI Taxonomy" id="265554"/>
    <lineage>
        <taxon>Eukaryota</taxon>
        <taxon>Sar</taxon>
        <taxon>Stramenopiles</taxon>
        <taxon>Ochrophyta</taxon>
        <taxon>Bacillariophyta</taxon>
        <taxon>Bacillariophyceae</taxon>
        <taxon>Bacillariophycidae</taxon>
        <taxon>Thalassiophysales</taxon>
        <taxon>Catenulaceae</taxon>
        <taxon>Amphora</taxon>
    </lineage>
</organism>